<dbReference type="Proteomes" id="UP001469553">
    <property type="component" value="Unassembled WGS sequence"/>
</dbReference>
<dbReference type="PROSITE" id="PS51854">
    <property type="entry name" value="CSPG"/>
    <property type="match status" value="3"/>
</dbReference>
<evidence type="ECO:0000256" key="3">
    <source>
        <dbReference type="ARBA" id="ARBA00023180"/>
    </source>
</evidence>
<dbReference type="PANTHER" id="PTHR45739:SF1">
    <property type="entry name" value="EXTRACELLULAR MATRIX ORGANIZING PROTEIN FRAS1"/>
    <property type="match status" value="1"/>
</dbReference>
<organism evidence="5 6">
    <name type="scientific">Ameca splendens</name>
    <dbReference type="NCBI Taxonomy" id="208324"/>
    <lineage>
        <taxon>Eukaryota</taxon>
        <taxon>Metazoa</taxon>
        <taxon>Chordata</taxon>
        <taxon>Craniata</taxon>
        <taxon>Vertebrata</taxon>
        <taxon>Euteleostomi</taxon>
        <taxon>Actinopterygii</taxon>
        <taxon>Neopterygii</taxon>
        <taxon>Teleostei</taxon>
        <taxon>Neoteleostei</taxon>
        <taxon>Acanthomorphata</taxon>
        <taxon>Ovalentaria</taxon>
        <taxon>Atherinomorphae</taxon>
        <taxon>Cyprinodontiformes</taxon>
        <taxon>Goodeidae</taxon>
        <taxon>Ameca</taxon>
    </lineage>
</organism>
<name>A0ABV0ZC12_9TELE</name>
<protein>
    <submittedName>
        <fullName evidence="5">Uncharacterized protein</fullName>
    </submittedName>
</protein>
<evidence type="ECO:0000256" key="2">
    <source>
        <dbReference type="ARBA" id="ARBA00022737"/>
    </source>
</evidence>
<feature type="repeat" description="CSPG" evidence="4">
    <location>
        <begin position="59"/>
        <end position="159"/>
    </location>
</feature>
<dbReference type="EMBL" id="JAHRIP010058104">
    <property type="protein sequence ID" value="MEQ2303764.1"/>
    <property type="molecule type" value="Genomic_DNA"/>
</dbReference>
<evidence type="ECO:0000313" key="6">
    <source>
        <dbReference type="Proteomes" id="UP001469553"/>
    </source>
</evidence>
<evidence type="ECO:0000256" key="1">
    <source>
        <dbReference type="ARBA" id="ARBA00022729"/>
    </source>
</evidence>
<keyword evidence="1" id="KW-0732">Signal</keyword>
<comment type="caution">
    <text evidence="5">The sequence shown here is derived from an EMBL/GenBank/DDBJ whole genome shotgun (WGS) entry which is preliminary data.</text>
</comment>
<accession>A0ABV0ZC12</accession>
<dbReference type="InterPro" id="IPR051561">
    <property type="entry name" value="FRAS1_ECM"/>
</dbReference>
<feature type="repeat" description="CSPG" evidence="4">
    <location>
        <begin position="180"/>
        <end position="279"/>
    </location>
</feature>
<feature type="repeat" description="CSPG" evidence="4">
    <location>
        <begin position="301"/>
        <end position="370"/>
    </location>
</feature>
<evidence type="ECO:0000256" key="4">
    <source>
        <dbReference type="PROSITE-ProRule" id="PRU01201"/>
    </source>
</evidence>
<sequence length="370" mass="41728">MKQQQNLLLHDEGLLGRLEREAEFPNYRRVLRATFKPNCFNCFHQCLEKDFLIERKVDPELTVSVSSIHVEENSGVVITNSSLSIYNEDTPENEIIFTIIRIPTYGKLRRRQFYSQPLENGRVLTQGSTFTYQDVLDQLLVYTPETVNGGADEMGFTLTDGIQTQTGLLQFTMDVRKSEGPRMTVNRGLQLPAGSSSKITEQNLKGSDIDSDNLKLRYILTKDPPVGKLHLNRNGHVEKVSTKGSVQSFTQEDVNQGLLQYNHEKGEKGGSLSFKFNLVDPEGNKLIDQSFFISVLEDHLPPSVVVNKGLVLDENSVKKLTTLQLSSSDQDSEPGELIYRITKQTSLGQLEHLTNPGRWRRQTSAGNRKV</sequence>
<proteinExistence type="predicted"/>
<evidence type="ECO:0000313" key="5">
    <source>
        <dbReference type="EMBL" id="MEQ2303764.1"/>
    </source>
</evidence>
<dbReference type="Pfam" id="PF16184">
    <property type="entry name" value="Cadherin_3"/>
    <property type="match status" value="3"/>
</dbReference>
<reference evidence="5 6" key="1">
    <citation type="submission" date="2021-06" db="EMBL/GenBank/DDBJ databases">
        <authorList>
            <person name="Palmer J.M."/>
        </authorList>
    </citation>
    <scope>NUCLEOTIDE SEQUENCE [LARGE SCALE GENOMIC DNA]</scope>
    <source>
        <strain evidence="5 6">AS_MEX2019</strain>
        <tissue evidence="5">Muscle</tissue>
    </source>
</reference>
<keyword evidence="2" id="KW-0677">Repeat</keyword>
<dbReference type="PANTHER" id="PTHR45739">
    <property type="entry name" value="MATRIX PROTEIN, PUTATIVE-RELATED"/>
    <property type="match status" value="1"/>
</dbReference>
<keyword evidence="3" id="KW-0325">Glycoprotein</keyword>
<keyword evidence="6" id="KW-1185">Reference proteome</keyword>
<dbReference type="InterPro" id="IPR039005">
    <property type="entry name" value="CSPG_rpt"/>
</dbReference>
<gene>
    <name evidence="5" type="ORF">AMECASPLE_020239</name>
</gene>